<comment type="caution">
    <text evidence="1">The sequence shown here is derived from an EMBL/GenBank/DDBJ whole genome shotgun (WGS) entry which is preliminary data.</text>
</comment>
<proteinExistence type="predicted"/>
<evidence type="ECO:0000313" key="2">
    <source>
        <dbReference type="Proteomes" id="UP000799755"/>
    </source>
</evidence>
<protein>
    <submittedName>
        <fullName evidence="1">Exocyst complex component Sec6</fullName>
    </submittedName>
</protein>
<sequence length="761" mass="87764">MNDVDSTTTIKLAELLRHPEDLDKLPALKAEFLRKKAAVDGQLRHGLKDQLEVTQAGMTSITDGQRTVNLIKDEMMKIDKLCAEAQNMIHDFPHINLVAQTHRNFEQVEKMKRDIDTFQQRLDNLEYLLGQDDQDPANQPNLLQIHYELTTLREIREEAVDQMERASDTSTELIENLRLDTGATVQDYFARLDDVIDWFDNHVGEACINLIELVQAGNEGMVVRLALVVEEEERTDKKVKALQAAQREYKDLASRLKSIATGPKQLRGYKDKFLASIRFVCQAKMDAANQSFLEDPDRLEKSVKWYFNNLNTVKLGMENLMPKKWKIFRTYCNIYHELMHDWLLARIEDPELRPPQMLAIINWVDKYYAKMQKLGVPEEDLSPHLIDNRGAELVREYRQVIIKAVEEWMDRMAVTDKKNFLERDENALDTDENGYFRTKTLGDMWRMLREQLLVASNSDRTDVSEGVIEAMFRALSSRQRMWQSLAEAELAKYALPTAEQDGMQALQDWLVTIANDQIACIDDGDQEVDGTVSYLTSFERDITPLVSAAYTPNVTAQIETLRNGYIDLGTTCIKIFTSLIFCVDFRAIMSEFFTPAWYSSQRIRAIVSTFQDYLADYDRVLVPLLQDILVQELADELLAHYLSAVRNKGAKFRRSDPFTEKIRDDILTVFGFFEAYPIGPEIKIQWRVVEGFVSLLEADKASVPDVYEQFKLAYWDVQIGWVEAVLRSRDDFERSMLNAVKARAAEVNVERGLETIMSKVK</sequence>
<dbReference type="EMBL" id="MU003507">
    <property type="protein sequence ID" value="KAF2470695.1"/>
    <property type="molecule type" value="Genomic_DNA"/>
</dbReference>
<accession>A0ACB6QW12</accession>
<dbReference type="Proteomes" id="UP000799755">
    <property type="component" value="Unassembled WGS sequence"/>
</dbReference>
<keyword evidence="2" id="KW-1185">Reference proteome</keyword>
<name>A0ACB6QW12_9PLEO</name>
<organism evidence="1 2">
    <name type="scientific">Lindgomyces ingoldianus</name>
    <dbReference type="NCBI Taxonomy" id="673940"/>
    <lineage>
        <taxon>Eukaryota</taxon>
        <taxon>Fungi</taxon>
        <taxon>Dikarya</taxon>
        <taxon>Ascomycota</taxon>
        <taxon>Pezizomycotina</taxon>
        <taxon>Dothideomycetes</taxon>
        <taxon>Pleosporomycetidae</taxon>
        <taxon>Pleosporales</taxon>
        <taxon>Lindgomycetaceae</taxon>
        <taxon>Lindgomyces</taxon>
    </lineage>
</organism>
<evidence type="ECO:0000313" key="1">
    <source>
        <dbReference type="EMBL" id="KAF2470695.1"/>
    </source>
</evidence>
<gene>
    <name evidence="1" type="ORF">BDR25DRAFT_286859</name>
</gene>
<reference evidence="1" key="1">
    <citation type="journal article" date="2020" name="Stud. Mycol.">
        <title>101 Dothideomycetes genomes: a test case for predicting lifestyles and emergence of pathogens.</title>
        <authorList>
            <person name="Haridas S."/>
            <person name="Albert R."/>
            <person name="Binder M."/>
            <person name="Bloem J."/>
            <person name="Labutti K."/>
            <person name="Salamov A."/>
            <person name="Andreopoulos B."/>
            <person name="Baker S."/>
            <person name="Barry K."/>
            <person name="Bills G."/>
            <person name="Bluhm B."/>
            <person name="Cannon C."/>
            <person name="Castanera R."/>
            <person name="Culley D."/>
            <person name="Daum C."/>
            <person name="Ezra D."/>
            <person name="Gonzalez J."/>
            <person name="Henrissat B."/>
            <person name="Kuo A."/>
            <person name="Liang C."/>
            <person name="Lipzen A."/>
            <person name="Lutzoni F."/>
            <person name="Magnuson J."/>
            <person name="Mondo S."/>
            <person name="Nolan M."/>
            <person name="Ohm R."/>
            <person name="Pangilinan J."/>
            <person name="Park H.-J."/>
            <person name="Ramirez L."/>
            <person name="Alfaro M."/>
            <person name="Sun H."/>
            <person name="Tritt A."/>
            <person name="Yoshinaga Y."/>
            <person name="Zwiers L.-H."/>
            <person name="Turgeon B."/>
            <person name="Goodwin S."/>
            <person name="Spatafora J."/>
            <person name="Crous P."/>
            <person name="Grigoriev I."/>
        </authorList>
    </citation>
    <scope>NUCLEOTIDE SEQUENCE</scope>
    <source>
        <strain evidence="1">ATCC 200398</strain>
    </source>
</reference>